<protein>
    <submittedName>
        <fullName evidence="1">Uncharacterized protein</fullName>
    </submittedName>
</protein>
<name>A0A6A6MIR3_HEVBR</name>
<organism evidence="1 2">
    <name type="scientific">Hevea brasiliensis</name>
    <name type="common">Para rubber tree</name>
    <name type="synonym">Siphonia brasiliensis</name>
    <dbReference type="NCBI Taxonomy" id="3981"/>
    <lineage>
        <taxon>Eukaryota</taxon>
        <taxon>Viridiplantae</taxon>
        <taxon>Streptophyta</taxon>
        <taxon>Embryophyta</taxon>
        <taxon>Tracheophyta</taxon>
        <taxon>Spermatophyta</taxon>
        <taxon>Magnoliopsida</taxon>
        <taxon>eudicotyledons</taxon>
        <taxon>Gunneridae</taxon>
        <taxon>Pentapetalae</taxon>
        <taxon>rosids</taxon>
        <taxon>fabids</taxon>
        <taxon>Malpighiales</taxon>
        <taxon>Euphorbiaceae</taxon>
        <taxon>Crotonoideae</taxon>
        <taxon>Micrandreae</taxon>
        <taxon>Hevea</taxon>
    </lineage>
</organism>
<comment type="caution">
    <text evidence="1">The sequence shown here is derived from an EMBL/GenBank/DDBJ whole genome shotgun (WGS) entry which is preliminary data.</text>
</comment>
<dbReference type="PANTHER" id="PTHR21704">
    <property type="entry name" value="NIPPED-B-LIKE PROTEIN DELANGIN SCC2-RELATED"/>
    <property type="match status" value="1"/>
</dbReference>
<reference evidence="1 2" key="1">
    <citation type="journal article" date="2020" name="Mol. Plant">
        <title>The Chromosome-Based Rubber Tree Genome Provides New Insights into Spurge Genome Evolution and Rubber Biosynthesis.</title>
        <authorList>
            <person name="Liu J."/>
            <person name="Shi C."/>
            <person name="Shi C.C."/>
            <person name="Li W."/>
            <person name="Zhang Q.J."/>
            <person name="Zhang Y."/>
            <person name="Li K."/>
            <person name="Lu H.F."/>
            <person name="Shi C."/>
            <person name="Zhu S.T."/>
            <person name="Xiao Z.Y."/>
            <person name="Nan H."/>
            <person name="Yue Y."/>
            <person name="Zhu X.G."/>
            <person name="Wu Y."/>
            <person name="Hong X.N."/>
            <person name="Fan G.Y."/>
            <person name="Tong Y."/>
            <person name="Zhang D."/>
            <person name="Mao C.L."/>
            <person name="Liu Y.L."/>
            <person name="Hao S.J."/>
            <person name="Liu W.Q."/>
            <person name="Lv M.Q."/>
            <person name="Zhang H.B."/>
            <person name="Liu Y."/>
            <person name="Hu-Tang G.R."/>
            <person name="Wang J.P."/>
            <person name="Wang J.H."/>
            <person name="Sun Y.H."/>
            <person name="Ni S.B."/>
            <person name="Chen W.B."/>
            <person name="Zhang X.C."/>
            <person name="Jiao Y.N."/>
            <person name="Eichler E.E."/>
            <person name="Li G.H."/>
            <person name="Liu X."/>
            <person name="Gao L.Z."/>
        </authorList>
    </citation>
    <scope>NUCLEOTIDE SEQUENCE [LARGE SCALE GENOMIC DNA]</scope>
    <source>
        <strain evidence="2">cv. GT1</strain>
        <tissue evidence="1">Leaf</tissue>
    </source>
</reference>
<dbReference type="PANTHER" id="PTHR21704:SF18">
    <property type="entry name" value="NIPPED-B-LIKE PROTEIN"/>
    <property type="match status" value="1"/>
</dbReference>
<gene>
    <name evidence="1" type="ORF">GH714_012506</name>
</gene>
<dbReference type="InterPro" id="IPR033031">
    <property type="entry name" value="Scc2/Nipped-B"/>
</dbReference>
<dbReference type="GO" id="GO:0034087">
    <property type="term" value="P:establishment of mitotic sister chromatid cohesion"/>
    <property type="evidence" value="ECO:0007669"/>
    <property type="project" value="TreeGrafter"/>
</dbReference>
<dbReference type="GO" id="GO:0140588">
    <property type="term" value="P:chromatin looping"/>
    <property type="evidence" value="ECO:0007669"/>
    <property type="project" value="InterPro"/>
</dbReference>
<evidence type="ECO:0000313" key="2">
    <source>
        <dbReference type="Proteomes" id="UP000467840"/>
    </source>
</evidence>
<accession>A0A6A6MIR3</accession>
<keyword evidence="2" id="KW-1185">Reference proteome</keyword>
<evidence type="ECO:0000313" key="1">
    <source>
        <dbReference type="EMBL" id="KAF2313630.1"/>
    </source>
</evidence>
<dbReference type="GO" id="GO:1990414">
    <property type="term" value="P:replication-born double-strand break repair via sister chromatid exchange"/>
    <property type="evidence" value="ECO:0007669"/>
    <property type="project" value="TreeGrafter"/>
</dbReference>
<dbReference type="GO" id="GO:0090694">
    <property type="term" value="C:Scc2-Scc4 cohesin loading complex"/>
    <property type="evidence" value="ECO:0007669"/>
    <property type="project" value="TreeGrafter"/>
</dbReference>
<dbReference type="EMBL" id="JAAGAX010000005">
    <property type="protein sequence ID" value="KAF2313630.1"/>
    <property type="molecule type" value="Genomic_DNA"/>
</dbReference>
<sequence length="99" mass="11332">MDRMSSADSFSISKNDEEKIQVDCLWAIALQLLLKLKRHLKVVYSLNDARCQAFSPNEPPKSGEVLSRQNIPFDISETSTSVPSTYQDLVQRYQELRVL</sequence>
<dbReference type="GO" id="GO:0010468">
    <property type="term" value="P:regulation of gene expression"/>
    <property type="evidence" value="ECO:0007669"/>
    <property type="project" value="InterPro"/>
</dbReference>
<proteinExistence type="predicted"/>
<dbReference type="Proteomes" id="UP000467840">
    <property type="component" value="Chromosome 15"/>
</dbReference>
<dbReference type="GO" id="GO:0071169">
    <property type="term" value="P:establishment of protein localization to chromatin"/>
    <property type="evidence" value="ECO:0007669"/>
    <property type="project" value="TreeGrafter"/>
</dbReference>
<dbReference type="AlphaFoldDB" id="A0A6A6MIR3"/>
<dbReference type="GO" id="GO:0061775">
    <property type="term" value="F:cohesin loader activity"/>
    <property type="evidence" value="ECO:0007669"/>
    <property type="project" value="InterPro"/>
</dbReference>
<dbReference type="GO" id="GO:0003682">
    <property type="term" value="F:chromatin binding"/>
    <property type="evidence" value="ECO:0007669"/>
    <property type="project" value="TreeGrafter"/>
</dbReference>